<dbReference type="NCBIfam" id="TIGR03070">
    <property type="entry name" value="couple_hipB"/>
    <property type="match status" value="1"/>
</dbReference>
<feature type="domain" description="HTH cro/C1-type" evidence="1">
    <location>
        <begin position="22"/>
        <end position="76"/>
    </location>
</feature>
<reference evidence="2" key="1">
    <citation type="submission" date="2018-06" db="EMBL/GenBank/DDBJ databases">
        <authorList>
            <person name="Zhirakovskaya E."/>
        </authorList>
    </citation>
    <scope>NUCLEOTIDE SEQUENCE</scope>
</reference>
<organism evidence="2">
    <name type="scientific">hydrothermal vent metagenome</name>
    <dbReference type="NCBI Taxonomy" id="652676"/>
    <lineage>
        <taxon>unclassified sequences</taxon>
        <taxon>metagenomes</taxon>
        <taxon>ecological metagenomes</taxon>
    </lineage>
</organism>
<dbReference type="CDD" id="cd00093">
    <property type="entry name" value="HTH_XRE"/>
    <property type="match status" value="1"/>
</dbReference>
<proteinExistence type="predicted"/>
<protein>
    <recommendedName>
        <fullName evidence="1">HTH cro/C1-type domain-containing protein</fullName>
    </recommendedName>
</protein>
<dbReference type="InterPro" id="IPR010982">
    <property type="entry name" value="Lambda_DNA-bd_dom_sf"/>
</dbReference>
<dbReference type="AlphaFoldDB" id="A0A3B0Y531"/>
<dbReference type="SMART" id="SM00530">
    <property type="entry name" value="HTH_XRE"/>
    <property type="match status" value="1"/>
</dbReference>
<dbReference type="EMBL" id="UOFL01000094">
    <property type="protein sequence ID" value="VAW75858.1"/>
    <property type="molecule type" value="Genomic_DNA"/>
</dbReference>
<dbReference type="GO" id="GO:0003677">
    <property type="term" value="F:DNA binding"/>
    <property type="evidence" value="ECO:0007669"/>
    <property type="project" value="InterPro"/>
</dbReference>
<evidence type="ECO:0000313" key="2">
    <source>
        <dbReference type="EMBL" id="VAW75858.1"/>
    </source>
</evidence>
<dbReference type="InterPro" id="IPR017507">
    <property type="entry name" value="Tscrpt_reg_HipB-like"/>
</dbReference>
<dbReference type="PROSITE" id="PS50943">
    <property type="entry name" value="HTH_CROC1"/>
    <property type="match status" value="1"/>
</dbReference>
<dbReference type="Gene3D" id="1.10.260.40">
    <property type="entry name" value="lambda repressor-like DNA-binding domains"/>
    <property type="match status" value="1"/>
</dbReference>
<name>A0A3B0Y531_9ZZZZ</name>
<evidence type="ECO:0000259" key="1">
    <source>
        <dbReference type="PROSITE" id="PS50943"/>
    </source>
</evidence>
<gene>
    <name evidence="2" type="ORF">MNBD_GAMMA12-635</name>
</gene>
<sequence length="89" mass="9956">MINSRQDLKSIIITPADIGELVRSKRKQDKLTQAETSALCNVGTRFLSELENGKSTLELGKVLQVLSCLGLELSISKRSWVIREVEHCE</sequence>
<dbReference type="InterPro" id="IPR001387">
    <property type="entry name" value="Cro/C1-type_HTH"/>
</dbReference>
<accession>A0A3B0Y531</accession>
<dbReference type="Pfam" id="PF01381">
    <property type="entry name" value="HTH_3"/>
    <property type="match status" value="1"/>
</dbReference>
<dbReference type="SUPFAM" id="SSF47413">
    <property type="entry name" value="lambda repressor-like DNA-binding domains"/>
    <property type="match status" value="1"/>
</dbReference>